<feature type="coiled-coil region" evidence="5">
    <location>
        <begin position="181"/>
        <end position="218"/>
    </location>
</feature>
<keyword evidence="6" id="KW-0472">Membrane</keyword>
<evidence type="ECO:0000313" key="10">
    <source>
        <dbReference type="Proteomes" id="UP000192934"/>
    </source>
</evidence>
<dbReference type="EMBL" id="LT840185">
    <property type="protein sequence ID" value="SMF66127.1"/>
    <property type="molecule type" value="Genomic_DNA"/>
</dbReference>
<dbReference type="AlphaFoldDB" id="A0A1X7G966"/>
<dbReference type="InterPro" id="IPR005467">
    <property type="entry name" value="His_kinase_dom"/>
</dbReference>
<dbReference type="Pfam" id="PF17152">
    <property type="entry name" value="CHASE8"/>
    <property type="match status" value="1"/>
</dbReference>
<evidence type="ECO:0000259" key="8">
    <source>
        <dbReference type="PROSITE" id="PS50110"/>
    </source>
</evidence>
<reference evidence="10" key="1">
    <citation type="submission" date="2017-04" db="EMBL/GenBank/DDBJ databases">
        <authorList>
            <person name="Varghese N."/>
            <person name="Submissions S."/>
        </authorList>
    </citation>
    <scope>NUCLEOTIDE SEQUENCE [LARGE SCALE GENOMIC DNA]</scope>
    <source>
        <strain evidence="10">Dd16</strain>
    </source>
</reference>
<protein>
    <recommendedName>
        <fullName evidence="2">histidine kinase</fullName>
        <ecNumber evidence="2">2.7.13.3</ecNumber>
    </recommendedName>
</protein>
<keyword evidence="9" id="KW-0418">Kinase</keyword>
<dbReference type="PROSITE" id="PS50109">
    <property type="entry name" value="HIS_KIN"/>
    <property type="match status" value="1"/>
</dbReference>
<dbReference type="SUPFAM" id="SSF55874">
    <property type="entry name" value="ATPase domain of HSP90 chaperone/DNA topoisomerase II/histidine kinase"/>
    <property type="match status" value="1"/>
</dbReference>
<feature type="domain" description="Response regulatory" evidence="8">
    <location>
        <begin position="460"/>
        <end position="571"/>
    </location>
</feature>
<dbReference type="SMART" id="SM00387">
    <property type="entry name" value="HATPase_c"/>
    <property type="match status" value="1"/>
</dbReference>
<dbReference type="InterPro" id="IPR003661">
    <property type="entry name" value="HisK_dim/P_dom"/>
</dbReference>
<dbReference type="InterPro" id="IPR011006">
    <property type="entry name" value="CheY-like_superfamily"/>
</dbReference>
<keyword evidence="10" id="KW-1185">Reference proteome</keyword>
<dbReference type="SUPFAM" id="SSF52172">
    <property type="entry name" value="CheY-like"/>
    <property type="match status" value="1"/>
</dbReference>
<dbReference type="Gene3D" id="3.30.565.10">
    <property type="entry name" value="Histidine kinase-like ATPase, C-terminal domain"/>
    <property type="match status" value="1"/>
</dbReference>
<dbReference type="SMART" id="SM00448">
    <property type="entry name" value="REC"/>
    <property type="match status" value="1"/>
</dbReference>
<dbReference type="Proteomes" id="UP000192934">
    <property type="component" value="Chromosome I"/>
</dbReference>
<dbReference type="RefSeq" id="WP_085218108.1">
    <property type="nucleotide sequence ID" value="NZ_LT840185.1"/>
</dbReference>
<dbReference type="InterPro" id="IPR003594">
    <property type="entry name" value="HATPase_dom"/>
</dbReference>
<feature type="transmembrane region" description="Helical" evidence="6">
    <location>
        <begin position="153"/>
        <end position="177"/>
    </location>
</feature>
<dbReference type="PRINTS" id="PR00344">
    <property type="entry name" value="BCTRLSENSOR"/>
</dbReference>
<dbReference type="SUPFAM" id="SSF47384">
    <property type="entry name" value="Homodimeric domain of signal transducing histidine kinase"/>
    <property type="match status" value="1"/>
</dbReference>
<dbReference type="Gene3D" id="1.10.287.130">
    <property type="match status" value="1"/>
</dbReference>
<dbReference type="Pfam" id="PF00512">
    <property type="entry name" value="HisKA"/>
    <property type="match status" value="1"/>
</dbReference>
<proteinExistence type="predicted"/>
<dbReference type="Gene3D" id="3.40.50.2300">
    <property type="match status" value="1"/>
</dbReference>
<organism evidence="9 10">
    <name type="scientific">Allosphingosinicella indica</name>
    <dbReference type="NCBI Taxonomy" id="941907"/>
    <lineage>
        <taxon>Bacteria</taxon>
        <taxon>Pseudomonadati</taxon>
        <taxon>Pseudomonadota</taxon>
        <taxon>Alphaproteobacteria</taxon>
        <taxon>Sphingomonadales</taxon>
        <taxon>Sphingomonadaceae</taxon>
        <taxon>Allosphingosinicella</taxon>
    </lineage>
</organism>
<dbReference type="PANTHER" id="PTHR43065">
    <property type="entry name" value="SENSOR HISTIDINE KINASE"/>
    <property type="match status" value="1"/>
</dbReference>
<evidence type="ECO:0000256" key="1">
    <source>
        <dbReference type="ARBA" id="ARBA00000085"/>
    </source>
</evidence>
<dbReference type="InterPro" id="IPR033417">
    <property type="entry name" value="CHASE8"/>
</dbReference>
<dbReference type="Pfam" id="PF02518">
    <property type="entry name" value="HATPase_c"/>
    <property type="match status" value="1"/>
</dbReference>
<comment type="catalytic activity">
    <reaction evidence="1">
        <text>ATP + protein L-histidine = ADP + protein N-phospho-L-histidine.</text>
        <dbReference type="EC" id="2.7.13.3"/>
    </reaction>
</comment>
<feature type="domain" description="Histidine kinase" evidence="7">
    <location>
        <begin position="227"/>
        <end position="439"/>
    </location>
</feature>
<dbReference type="CDD" id="cd00156">
    <property type="entry name" value="REC"/>
    <property type="match status" value="1"/>
</dbReference>
<dbReference type="InterPro" id="IPR036890">
    <property type="entry name" value="HATPase_C_sf"/>
</dbReference>
<dbReference type="SMART" id="SM00388">
    <property type="entry name" value="HisKA"/>
    <property type="match status" value="1"/>
</dbReference>
<accession>A0A1X7G966</accession>
<dbReference type="STRING" id="941907.SAMN06295910_1367"/>
<dbReference type="InterPro" id="IPR036097">
    <property type="entry name" value="HisK_dim/P_sf"/>
</dbReference>
<evidence type="ECO:0000256" key="4">
    <source>
        <dbReference type="PROSITE-ProRule" id="PRU00169"/>
    </source>
</evidence>
<feature type="modified residue" description="4-aspartylphosphate" evidence="4">
    <location>
        <position position="509"/>
    </location>
</feature>
<keyword evidence="6" id="KW-1133">Transmembrane helix</keyword>
<keyword evidence="5" id="KW-0175">Coiled coil</keyword>
<keyword evidence="3 4" id="KW-0597">Phosphoprotein</keyword>
<dbReference type="CDD" id="cd00082">
    <property type="entry name" value="HisKA"/>
    <property type="match status" value="1"/>
</dbReference>
<gene>
    <name evidence="9" type="ORF">SAMN06295910_1367</name>
</gene>
<evidence type="ECO:0000256" key="2">
    <source>
        <dbReference type="ARBA" id="ARBA00012438"/>
    </source>
</evidence>
<name>A0A1X7G966_9SPHN</name>
<evidence type="ECO:0000313" key="9">
    <source>
        <dbReference type="EMBL" id="SMF66127.1"/>
    </source>
</evidence>
<keyword evidence="6" id="KW-0812">Transmembrane</keyword>
<dbReference type="PANTHER" id="PTHR43065:SF49">
    <property type="entry name" value="HISTIDINE KINASE"/>
    <property type="match status" value="1"/>
</dbReference>
<dbReference type="InterPro" id="IPR004358">
    <property type="entry name" value="Sig_transdc_His_kin-like_C"/>
</dbReference>
<dbReference type="GO" id="GO:0000155">
    <property type="term" value="F:phosphorelay sensor kinase activity"/>
    <property type="evidence" value="ECO:0007669"/>
    <property type="project" value="InterPro"/>
</dbReference>
<dbReference type="EC" id="2.7.13.3" evidence="2"/>
<dbReference type="PROSITE" id="PS50110">
    <property type="entry name" value="RESPONSE_REGULATORY"/>
    <property type="match status" value="1"/>
</dbReference>
<sequence length="577" mass="60382">MTTPEAIDARWRRVPLLATLLALFLFLAGVVIILLSANANQAQRARETGVQAEMMAASVVAALDFGDAEAAQDSMNAARANPQVVYAATYDGGGQLVASFVRGGGRLPANLSAAPSEDGLRIAQAPVLRGGDRIGTVRIAVAREPLSRRAARFALIGIFVVMAALIAAVLGAATAALRRANRMLTERADALTDSNAALQVEIEERGKAEEQLRQAQKMQALGQLTGGIAHDFNNLLTVIQGSADMLTRPGLAEDKRARFAGAIADAASRAAALTSQLLAFARRQPLSPEVIDLNRQLAGMVDMLDRALGERVEVRTALYPGACLVEADPAQLEAAVLNIAVNARDAMANGGVLTIATSPIDFDSCDAIALAISDDGSGIDPETLSRVFEPFFTTKDVGKGTGLGLSQVYGFATQSGGDIRIESREGEGTTVTLILPCSRAELAEAPRVAREPAQARPAGRILVVDDNEDVGAFAEALLSELGHRVIRARSGEEALAIFAKFPVDAVFTDVVMPGMSGLELADRLRSDNPGLPVVLTTGYSDRIAEAGAGGLPVVFKPYRLESLSAAISRALAGQGAA</sequence>
<evidence type="ECO:0000256" key="5">
    <source>
        <dbReference type="SAM" id="Coils"/>
    </source>
</evidence>
<evidence type="ECO:0000256" key="3">
    <source>
        <dbReference type="ARBA" id="ARBA00022553"/>
    </source>
</evidence>
<dbReference type="OrthoDB" id="9796100at2"/>
<dbReference type="Pfam" id="PF00072">
    <property type="entry name" value="Response_reg"/>
    <property type="match status" value="1"/>
</dbReference>
<evidence type="ECO:0000259" key="7">
    <source>
        <dbReference type="PROSITE" id="PS50109"/>
    </source>
</evidence>
<keyword evidence="9" id="KW-0808">Transferase</keyword>
<dbReference type="InterPro" id="IPR001789">
    <property type="entry name" value="Sig_transdc_resp-reg_receiver"/>
</dbReference>
<feature type="transmembrane region" description="Helical" evidence="6">
    <location>
        <begin position="16"/>
        <end position="37"/>
    </location>
</feature>
<evidence type="ECO:0000256" key="6">
    <source>
        <dbReference type="SAM" id="Phobius"/>
    </source>
</evidence>